<evidence type="ECO:0000313" key="3">
    <source>
        <dbReference type="EMBL" id="WAG62550.1"/>
    </source>
</evidence>
<feature type="domain" description="DnaB/C C-terminal" evidence="2">
    <location>
        <begin position="248"/>
        <end position="316"/>
    </location>
</feature>
<dbReference type="NCBIfam" id="TIGR01446">
    <property type="entry name" value="DnaD_dom"/>
    <property type="match status" value="1"/>
</dbReference>
<name>A0AA47EM04_9CLOT</name>
<dbReference type="AlphaFoldDB" id="A0AA47EM04"/>
<proteinExistence type="inferred from homology"/>
<gene>
    <name evidence="3" type="ORF">LL038_10050</name>
</gene>
<dbReference type="InterPro" id="IPR053162">
    <property type="entry name" value="DnaD"/>
</dbReference>
<evidence type="ECO:0000256" key="1">
    <source>
        <dbReference type="ARBA" id="ARBA00093462"/>
    </source>
</evidence>
<protein>
    <submittedName>
        <fullName evidence="3">DnaD domain protein</fullName>
    </submittedName>
</protein>
<dbReference type="InterPro" id="IPR006343">
    <property type="entry name" value="DnaB/C_C"/>
</dbReference>
<comment type="similarity">
    <text evidence="1">Belongs to the DnaB/DnaD family.</text>
</comment>
<organism evidence="3 4">
    <name type="scientific">Clostridium estertheticum</name>
    <dbReference type="NCBI Taxonomy" id="238834"/>
    <lineage>
        <taxon>Bacteria</taxon>
        <taxon>Bacillati</taxon>
        <taxon>Bacillota</taxon>
        <taxon>Clostridia</taxon>
        <taxon>Eubacteriales</taxon>
        <taxon>Clostridiaceae</taxon>
        <taxon>Clostridium</taxon>
    </lineage>
</organism>
<reference evidence="3" key="1">
    <citation type="submission" date="2021-11" db="EMBL/GenBank/DDBJ databases">
        <title>Clostridia strains as spoilage organisms.</title>
        <authorList>
            <person name="Wambui J."/>
            <person name="Stevens M.J.A."/>
            <person name="Stephan R."/>
        </authorList>
    </citation>
    <scope>NUCLEOTIDE SEQUENCE</scope>
    <source>
        <strain evidence="3">CF009</strain>
    </source>
</reference>
<dbReference type="Proteomes" id="UP001164733">
    <property type="component" value="Chromosome"/>
</dbReference>
<dbReference type="EMBL" id="CP086239">
    <property type="protein sequence ID" value="WAG62550.1"/>
    <property type="molecule type" value="Genomic_DNA"/>
</dbReference>
<sequence>MAKYRQIYTEFWSDSFVLELDSQEKLFYLYLLTNTKSTQSGLYQISPRLISLETGCDKVLVAELLKKFCDYKKILYCEETNEIMVLNWIKYNIPNNKNFLVCVQKEIQKIKNKVFLKLLYEKYEAAGLDVDTIFKGLLVTIMPTDINDLSSIKQDHSEDQSNNTIVMDTSDESNENTIIKPLSIPLVGATKHVPSNRIRSKEEGVINKEQRIINKEEVEEVEATTKESLITNSEKPADTAVGMNTIIKIFEENIHVITPLVYEKMLDFTKYVSDEVIIMAITEAVNYNAKNIKYISSVINSWISEGIKTAEEVVTYQKKWNSNNSSSSSINSGSHSVKSGSFCDYEQRTYDFDLLEKQLLGIA</sequence>
<dbReference type="Pfam" id="PF07261">
    <property type="entry name" value="DnaB_2"/>
    <property type="match status" value="1"/>
</dbReference>
<dbReference type="RefSeq" id="WP_216126782.1">
    <property type="nucleotide sequence ID" value="NZ_CP086239.1"/>
</dbReference>
<accession>A0AA47EM04</accession>
<dbReference type="PANTHER" id="PTHR37293">
    <property type="entry name" value="PHAGE REPLICATION PROTEIN-RELATED"/>
    <property type="match status" value="1"/>
</dbReference>
<evidence type="ECO:0000259" key="2">
    <source>
        <dbReference type="Pfam" id="PF07261"/>
    </source>
</evidence>
<evidence type="ECO:0000313" key="4">
    <source>
        <dbReference type="Proteomes" id="UP001164733"/>
    </source>
</evidence>
<dbReference type="PANTHER" id="PTHR37293:SF5">
    <property type="entry name" value="DNA REPLICATION PROTEIN"/>
    <property type="match status" value="1"/>
</dbReference>